<gene>
    <name evidence="2" type="ORF">BSTOLATCC_MIC14502</name>
</gene>
<dbReference type="AlphaFoldDB" id="A0AAU9IMR6"/>
<accession>A0AAU9IMR6</accession>
<comment type="caution">
    <text evidence="2">The sequence shown here is derived from an EMBL/GenBank/DDBJ whole genome shotgun (WGS) entry which is preliminary data.</text>
</comment>
<dbReference type="Proteomes" id="UP001162131">
    <property type="component" value="Unassembled WGS sequence"/>
</dbReference>
<evidence type="ECO:0000313" key="2">
    <source>
        <dbReference type="EMBL" id="CAG9315752.1"/>
    </source>
</evidence>
<organism evidence="2 3">
    <name type="scientific">Blepharisma stoltei</name>
    <dbReference type="NCBI Taxonomy" id="1481888"/>
    <lineage>
        <taxon>Eukaryota</taxon>
        <taxon>Sar</taxon>
        <taxon>Alveolata</taxon>
        <taxon>Ciliophora</taxon>
        <taxon>Postciliodesmatophora</taxon>
        <taxon>Heterotrichea</taxon>
        <taxon>Heterotrichida</taxon>
        <taxon>Blepharismidae</taxon>
        <taxon>Blepharisma</taxon>
    </lineage>
</organism>
<feature type="region of interest" description="Disordered" evidence="1">
    <location>
        <begin position="84"/>
        <end position="161"/>
    </location>
</feature>
<feature type="compositionally biased region" description="Basic and acidic residues" evidence="1">
    <location>
        <begin position="141"/>
        <end position="160"/>
    </location>
</feature>
<protein>
    <submittedName>
        <fullName evidence="2">Uncharacterized protein</fullName>
    </submittedName>
</protein>
<evidence type="ECO:0000313" key="3">
    <source>
        <dbReference type="Proteomes" id="UP001162131"/>
    </source>
</evidence>
<reference evidence="2" key="1">
    <citation type="submission" date="2021-09" db="EMBL/GenBank/DDBJ databases">
        <authorList>
            <consortium name="AG Swart"/>
            <person name="Singh M."/>
            <person name="Singh A."/>
            <person name="Seah K."/>
            <person name="Emmerich C."/>
        </authorList>
    </citation>
    <scope>NUCLEOTIDE SEQUENCE</scope>
    <source>
        <strain evidence="2">ATCC30299</strain>
    </source>
</reference>
<name>A0AAU9IMR6_9CILI</name>
<dbReference type="EMBL" id="CAJZBQ010000014">
    <property type="protein sequence ID" value="CAG9315752.1"/>
    <property type="molecule type" value="Genomic_DNA"/>
</dbReference>
<evidence type="ECO:0000256" key="1">
    <source>
        <dbReference type="SAM" id="MobiDB-lite"/>
    </source>
</evidence>
<sequence length="366" mass="41914">MLDSISDNQLIRDFLFLYPRNQWGKCVEYTLVIGINAVQSKLTGFVSLEQLSLIAKQSFESEKNKIPEIKAKLSTIKDELEKFNRESEKSKDNSKRSSSENLRQRPSKTLKPPKPIHKKQAPKPLLIESTPRFKAQTTDLSKSKSKDHEKENNLNKENLKKYANKSEINYESAKQKIRIGETYPHSRSKQPSPTLEELLCTSRITQAEHSRIEESNLRKYFKPELSSISIADNKGNFDNLSQYTALDDTFTNIKKPESHNEGANLADFQTPRYPVQVNFSQSDEGDSGILHIADEFLKNPLFLHISKNKTQEKKGRRGNLKGEELRSTGKIKNSTDFIMNGFQSERVSTLNCSPIESFIFDYEDIS</sequence>
<proteinExistence type="predicted"/>
<feature type="compositionally biased region" description="Basic and acidic residues" evidence="1">
    <location>
        <begin position="84"/>
        <end position="98"/>
    </location>
</feature>
<keyword evidence="3" id="KW-1185">Reference proteome</keyword>